<keyword evidence="7 8" id="KW-0275">Fatty acid biosynthesis</keyword>
<dbReference type="InterPro" id="IPR004568">
    <property type="entry name" value="Ppantetheine-prot_Trfase_dom"/>
</dbReference>
<keyword evidence="1 8" id="KW-0444">Lipid biosynthesis</keyword>
<keyword evidence="3 8" id="KW-0479">Metal-binding</keyword>
<keyword evidence="6 8" id="KW-0443">Lipid metabolism</keyword>
<dbReference type="GO" id="GO:0000287">
    <property type="term" value="F:magnesium ion binding"/>
    <property type="evidence" value="ECO:0007669"/>
    <property type="project" value="UniProtKB-UniRule"/>
</dbReference>
<dbReference type="Pfam" id="PF01648">
    <property type="entry name" value="ACPS"/>
    <property type="match status" value="1"/>
</dbReference>
<evidence type="ECO:0000256" key="1">
    <source>
        <dbReference type="ARBA" id="ARBA00022516"/>
    </source>
</evidence>
<dbReference type="InterPro" id="IPR037143">
    <property type="entry name" value="4-PPantetheinyl_Trfase_dom_sf"/>
</dbReference>
<evidence type="ECO:0000256" key="3">
    <source>
        <dbReference type="ARBA" id="ARBA00022723"/>
    </source>
</evidence>
<evidence type="ECO:0000259" key="9">
    <source>
        <dbReference type="Pfam" id="PF01648"/>
    </source>
</evidence>
<dbReference type="NCBIfam" id="TIGR00556">
    <property type="entry name" value="pantethn_trn"/>
    <property type="match status" value="1"/>
</dbReference>
<dbReference type="RefSeq" id="WP_162657565.1">
    <property type="nucleotide sequence ID" value="NZ_LR593887.1"/>
</dbReference>
<dbReference type="InterPro" id="IPR002582">
    <property type="entry name" value="ACPS"/>
</dbReference>
<evidence type="ECO:0000256" key="5">
    <source>
        <dbReference type="ARBA" id="ARBA00022842"/>
    </source>
</evidence>
<dbReference type="AlphaFoldDB" id="A0A6C2YMN8"/>
<dbReference type="GO" id="GO:0008897">
    <property type="term" value="F:holo-[acyl-carrier-protein] synthase activity"/>
    <property type="evidence" value="ECO:0007669"/>
    <property type="project" value="UniProtKB-UniRule"/>
</dbReference>
<dbReference type="SUPFAM" id="SSF56214">
    <property type="entry name" value="4'-phosphopantetheinyl transferase"/>
    <property type="match status" value="1"/>
</dbReference>
<organism evidence="10">
    <name type="scientific">Tuwongella immobilis</name>
    <dbReference type="NCBI Taxonomy" id="692036"/>
    <lineage>
        <taxon>Bacteria</taxon>
        <taxon>Pseudomonadati</taxon>
        <taxon>Planctomycetota</taxon>
        <taxon>Planctomycetia</taxon>
        <taxon>Gemmatales</taxon>
        <taxon>Gemmataceae</taxon>
        <taxon>Tuwongella</taxon>
    </lineage>
</organism>
<dbReference type="EMBL" id="LR593887">
    <property type="protein sequence ID" value="VTS01235.1"/>
    <property type="molecule type" value="Genomic_DNA"/>
</dbReference>
<keyword evidence="11" id="KW-1185">Reference proteome</keyword>
<feature type="domain" description="4'-phosphopantetheinyl transferase" evidence="9">
    <location>
        <begin position="7"/>
        <end position="115"/>
    </location>
</feature>
<keyword evidence="8" id="KW-0963">Cytoplasm</keyword>
<dbReference type="Proteomes" id="UP000464378">
    <property type="component" value="Chromosome"/>
</dbReference>
<keyword evidence="5 8" id="KW-0460">Magnesium</keyword>
<name>A0A6C2YMN8_9BACT</name>
<reference evidence="10" key="1">
    <citation type="submission" date="2019-04" db="EMBL/GenBank/DDBJ databases">
        <authorList>
            <consortium name="Science for Life Laboratories"/>
        </authorList>
    </citation>
    <scope>NUCLEOTIDE SEQUENCE</scope>
    <source>
        <strain evidence="10">MBLW1</strain>
    </source>
</reference>
<evidence type="ECO:0000256" key="6">
    <source>
        <dbReference type="ARBA" id="ARBA00023098"/>
    </source>
</evidence>
<sequence>MEIIGMGSEIIECLRIRRMIERHGEFFLLRVYTMDEIEDCQQRRQSTELFAARWAAKEAVYRSIGTPWRRGLAWTDVEIRYSSEGEPHVQLRGMAKELSERRGVQTIRLTTAFCRAYATATSLALGGGAKPSIPPSETD</sequence>
<feature type="binding site" evidence="8">
    <location>
        <position position="9"/>
    </location>
    <ligand>
        <name>Mg(2+)</name>
        <dbReference type="ChEBI" id="CHEBI:18420"/>
    </ligand>
</feature>
<dbReference type="KEGG" id="tim:GMBLW1_15770"/>
<keyword evidence="2 8" id="KW-0808">Transferase</keyword>
<dbReference type="InterPro" id="IPR008278">
    <property type="entry name" value="4-PPantetheinyl_Trfase_dom"/>
</dbReference>
<dbReference type="EMBL" id="LR586016">
    <property type="protein sequence ID" value="VIP02383.1"/>
    <property type="molecule type" value="Genomic_DNA"/>
</dbReference>
<keyword evidence="4 8" id="KW-0276">Fatty acid metabolism</keyword>
<proteinExistence type="inferred from homology"/>
<dbReference type="InParanoid" id="A0A6C2YMN8"/>
<comment type="catalytic activity">
    <reaction evidence="8">
        <text>apo-[ACP] + CoA = holo-[ACP] + adenosine 3',5'-bisphosphate + H(+)</text>
        <dbReference type="Rhea" id="RHEA:12068"/>
        <dbReference type="Rhea" id="RHEA-COMP:9685"/>
        <dbReference type="Rhea" id="RHEA-COMP:9690"/>
        <dbReference type="ChEBI" id="CHEBI:15378"/>
        <dbReference type="ChEBI" id="CHEBI:29999"/>
        <dbReference type="ChEBI" id="CHEBI:57287"/>
        <dbReference type="ChEBI" id="CHEBI:58343"/>
        <dbReference type="ChEBI" id="CHEBI:64479"/>
        <dbReference type="EC" id="2.7.8.7"/>
    </reaction>
</comment>
<accession>A0A6C2YMN8</accession>
<evidence type="ECO:0000256" key="4">
    <source>
        <dbReference type="ARBA" id="ARBA00022832"/>
    </source>
</evidence>
<comment type="function">
    <text evidence="8">Transfers the 4'-phosphopantetheine moiety from coenzyme A to a Ser of acyl-carrier-protein.</text>
</comment>
<protein>
    <recommendedName>
        <fullName evidence="8">Holo-[acyl-carrier-protein] synthase</fullName>
        <shortName evidence="8">Holo-ACP synthase</shortName>
        <ecNumber evidence="8">2.7.8.7</ecNumber>
    </recommendedName>
    <alternativeName>
        <fullName evidence="8">4'-phosphopantetheinyl transferase AcpS</fullName>
    </alternativeName>
</protein>
<dbReference type="HAMAP" id="MF_00101">
    <property type="entry name" value="AcpS"/>
    <property type="match status" value="1"/>
</dbReference>
<comment type="cofactor">
    <cofactor evidence="8">
        <name>Mg(2+)</name>
        <dbReference type="ChEBI" id="CHEBI:18420"/>
    </cofactor>
</comment>
<feature type="binding site" evidence="8">
    <location>
        <position position="58"/>
    </location>
    <ligand>
        <name>Mg(2+)</name>
        <dbReference type="ChEBI" id="CHEBI:18420"/>
    </ligand>
</feature>
<evidence type="ECO:0000313" key="11">
    <source>
        <dbReference type="Proteomes" id="UP000464378"/>
    </source>
</evidence>
<comment type="similarity">
    <text evidence="8">Belongs to the P-Pant transferase superfamily. AcpS family.</text>
</comment>
<dbReference type="FunCoup" id="A0A6C2YMN8">
    <property type="interactions" value="121"/>
</dbReference>
<dbReference type="EC" id="2.7.8.7" evidence="8"/>
<dbReference type="GO" id="GO:0006633">
    <property type="term" value="P:fatty acid biosynthetic process"/>
    <property type="evidence" value="ECO:0007669"/>
    <property type="project" value="UniProtKB-UniRule"/>
</dbReference>
<comment type="subcellular location">
    <subcellularLocation>
        <location evidence="8">Cytoplasm</location>
    </subcellularLocation>
</comment>
<dbReference type="GO" id="GO:0005737">
    <property type="term" value="C:cytoplasm"/>
    <property type="evidence" value="ECO:0007669"/>
    <property type="project" value="UniProtKB-SubCell"/>
</dbReference>
<evidence type="ECO:0000256" key="7">
    <source>
        <dbReference type="ARBA" id="ARBA00023160"/>
    </source>
</evidence>
<dbReference type="NCBIfam" id="TIGR00516">
    <property type="entry name" value="acpS"/>
    <property type="match status" value="1"/>
</dbReference>
<evidence type="ECO:0000256" key="2">
    <source>
        <dbReference type="ARBA" id="ARBA00022679"/>
    </source>
</evidence>
<dbReference type="Gene3D" id="3.90.470.20">
    <property type="entry name" value="4'-phosphopantetheinyl transferase domain"/>
    <property type="match status" value="1"/>
</dbReference>
<evidence type="ECO:0000313" key="10">
    <source>
        <dbReference type="EMBL" id="VIP02383.1"/>
    </source>
</evidence>
<evidence type="ECO:0000256" key="8">
    <source>
        <dbReference type="HAMAP-Rule" id="MF_00101"/>
    </source>
</evidence>
<gene>
    <name evidence="8" type="primary">acpS</name>
    <name evidence="10" type="ORF">GMBLW1_15770</name>
</gene>